<dbReference type="Gene3D" id="3.90.226.10">
    <property type="entry name" value="2-enoyl-CoA Hydratase, Chain A, domain 1"/>
    <property type="match status" value="1"/>
</dbReference>
<proteinExistence type="inferred from homology"/>
<dbReference type="InterPro" id="IPR001753">
    <property type="entry name" value="Enoyl-CoA_hydra/iso"/>
</dbReference>
<keyword evidence="4" id="KW-1185">Reference proteome</keyword>
<evidence type="ECO:0000256" key="3">
    <source>
        <dbReference type="RuleBase" id="RU003707"/>
    </source>
</evidence>
<evidence type="ECO:0000256" key="1">
    <source>
        <dbReference type="ARBA" id="ARBA00005254"/>
    </source>
</evidence>
<dbReference type="InterPro" id="IPR018376">
    <property type="entry name" value="Enoyl-CoA_hyd/isom_CS"/>
</dbReference>
<dbReference type="GO" id="GO:0006635">
    <property type="term" value="P:fatty acid beta-oxidation"/>
    <property type="evidence" value="ECO:0007669"/>
    <property type="project" value="TreeGrafter"/>
</dbReference>
<dbReference type="GO" id="GO:0016829">
    <property type="term" value="F:lyase activity"/>
    <property type="evidence" value="ECO:0007669"/>
    <property type="project" value="UniProtKB-KW"/>
</dbReference>
<name>A0A1I7WN71_HETBA</name>
<dbReference type="Pfam" id="PF00378">
    <property type="entry name" value="ECH_1"/>
    <property type="match status" value="1"/>
</dbReference>
<dbReference type="PANTHER" id="PTHR11941">
    <property type="entry name" value="ENOYL-COA HYDRATASE-RELATED"/>
    <property type="match status" value="1"/>
</dbReference>
<dbReference type="GO" id="GO:0005739">
    <property type="term" value="C:mitochondrion"/>
    <property type="evidence" value="ECO:0007669"/>
    <property type="project" value="TreeGrafter"/>
</dbReference>
<dbReference type="Proteomes" id="UP000095283">
    <property type="component" value="Unplaced"/>
</dbReference>
<dbReference type="InterPro" id="IPR029045">
    <property type="entry name" value="ClpP/crotonase-like_dom_sf"/>
</dbReference>
<dbReference type="Gene3D" id="1.10.12.10">
    <property type="entry name" value="Lyase 2-enoyl-coa Hydratase, Chain A, domain 2"/>
    <property type="match status" value="1"/>
</dbReference>
<dbReference type="PROSITE" id="PS00166">
    <property type="entry name" value="ENOYL_COA_HYDRATASE"/>
    <property type="match status" value="1"/>
</dbReference>
<dbReference type="WBParaSite" id="Hba_06600">
    <property type="protein sequence ID" value="Hba_06600"/>
    <property type="gene ID" value="Hba_06600"/>
</dbReference>
<dbReference type="FunFam" id="3.90.226.10:FF:000009">
    <property type="entry name" value="Carnitinyl-CoA dehydratase"/>
    <property type="match status" value="1"/>
</dbReference>
<dbReference type="AlphaFoldDB" id="A0A1I7WN71"/>
<evidence type="ECO:0000313" key="5">
    <source>
        <dbReference type="WBParaSite" id="Hba_06600"/>
    </source>
</evidence>
<reference evidence="5" key="1">
    <citation type="submission" date="2016-11" db="UniProtKB">
        <authorList>
            <consortium name="WormBaseParasite"/>
        </authorList>
    </citation>
    <scope>IDENTIFICATION</scope>
</reference>
<evidence type="ECO:0000313" key="4">
    <source>
        <dbReference type="Proteomes" id="UP000095283"/>
    </source>
</evidence>
<sequence>MVAFFSISRKSLFNTTVTRYTRLLSTQSDPMVLERLHGKDKGIVLFRMNRPQTKNAISQLFLKQLWRSLTEVKFDKDARVIIIKSDVPGAFCTGADLKERKTMAVDEVPKFVDSLRSSFNEIERLPQPVIAAIDGFALGGGLEMALSCDIRVASAISKLGLTETKLAIMPGAGGTQRLARVVGPSLAKELIFTGRIVSAEDALRFGMINHCTQGDSYEKALEIAREIIARGPVAVRMAKLAINVGSQMDLNSGMVIEQQCYAQRLPYNKNFFLRSMHLSALLRVQKWDVMVSVVLWRPPIIAPPMTTTEQTLLAKRTALEFEGKDLSELDGQIGVSNAVRIDEWTKKAEQLNTQYHLSEPRMFQSSDERSLMRELDRKLVLIVKQRFGDDKYVSPWILPQMKNKSGESLRQIADFRWTTREEFWAAVPCTKYKNSVKTAFLE</sequence>
<keyword evidence="2" id="KW-0456">Lyase</keyword>
<evidence type="ECO:0000256" key="2">
    <source>
        <dbReference type="ARBA" id="ARBA00023239"/>
    </source>
</evidence>
<dbReference type="InterPro" id="IPR014748">
    <property type="entry name" value="Enoyl-CoA_hydra_C"/>
</dbReference>
<dbReference type="Gene3D" id="3.90.79.10">
    <property type="entry name" value="Nucleoside Triphosphate Pyrophosphohydrolase"/>
    <property type="match status" value="1"/>
</dbReference>
<organism evidence="4 5">
    <name type="scientific">Heterorhabditis bacteriophora</name>
    <name type="common">Entomopathogenic nematode worm</name>
    <dbReference type="NCBI Taxonomy" id="37862"/>
    <lineage>
        <taxon>Eukaryota</taxon>
        <taxon>Metazoa</taxon>
        <taxon>Ecdysozoa</taxon>
        <taxon>Nematoda</taxon>
        <taxon>Chromadorea</taxon>
        <taxon>Rhabditida</taxon>
        <taxon>Rhabditina</taxon>
        <taxon>Rhabditomorpha</taxon>
        <taxon>Strongyloidea</taxon>
        <taxon>Heterorhabditidae</taxon>
        <taxon>Heterorhabditis</taxon>
    </lineage>
</organism>
<accession>A0A1I7WN71</accession>
<protein>
    <submittedName>
        <fullName evidence="5">Enoyl-CoA hydratase domain-containing protein 2, mitochondrial</fullName>
    </submittedName>
</protein>
<comment type="similarity">
    <text evidence="1 3">Belongs to the enoyl-CoA hydratase/isomerase family.</text>
</comment>
<dbReference type="CDD" id="cd06558">
    <property type="entry name" value="crotonase-like"/>
    <property type="match status" value="1"/>
</dbReference>
<dbReference type="PANTHER" id="PTHR11941:SF171">
    <property type="entry name" value="SD19268P"/>
    <property type="match status" value="1"/>
</dbReference>
<dbReference type="SUPFAM" id="SSF52096">
    <property type="entry name" value="ClpP/crotonase"/>
    <property type="match status" value="1"/>
</dbReference>